<dbReference type="EMBL" id="CAJVPY010016799">
    <property type="protein sequence ID" value="CAG8758845.1"/>
    <property type="molecule type" value="Genomic_DNA"/>
</dbReference>
<dbReference type="AlphaFoldDB" id="A0A9N9IZY0"/>
<evidence type="ECO:0000256" key="1">
    <source>
        <dbReference type="SAM" id="MobiDB-lite"/>
    </source>
</evidence>
<keyword evidence="3" id="KW-1185">Reference proteome</keyword>
<gene>
    <name evidence="2" type="ORF">DERYTH_LOCUS17610</name>
</gene>
<feature type="compositionally biased region" description="Acidic residues" evidence="1">
    <location>
        <begin position="295"/>
        <end position="305"/>
    </location>
</feature>
<comment type="caution">
    <text evidence="2">The sequence shown here is derived from an EMBL/GenBank/DDBJ whole genome shotgun (WGS) entry which is preliminary data.</text>
</comment>
<evidence type="ECO:0000313" key="3">
    <source>
        <dbReference type="Proteomes" id="UP000789405"/>
    </source>
</evidence>
<reference evidence="2" key="1">
    <citation type="submission" date="2021-06" db="EMBL/GenBank/DDBJ databases">
        <authorList>
            <person name="Kallberg Y."/>
            <person name="Tangrot J."/>
            <person name="Rosling A."/>
        </authorList>
    </citation>
    <scope>NUCLEOTIDE SEQUENCE</scope>
    <source>
        <strain evidence="2">MA453B</strain>
    </source>
</reference>
<feature type="region of interest" description="Disordered" evidence="1">
    <location>
        <begin position="274"/>
        <end position="329"/>
    </location>
</feature>
<feature type="compositionally biased region" description="Basic residues" evidence="1">
    <location>
        <begin position="309"/>
        <end position="329"/>
    </location>
</feature>
<organism evidence="2 3">
    <name type="scientific">Dentiscutata erythropus</name>
    <dbReference type="NCBI Taxonomy" id="1348616"/>
    <lineage>
        <taxon>Eukaryota</taxon>
        <taxon>Fungi</taxon>
        <taxon>Fungi incertae sedis</taxon>
        <taxon>Mucoromycota</taxon>
        <taxon>Glomeromycotina</taxon>
        <taxon>Glomeromycetes</taxon>
        <taxon>Diversisporales</taxon>
        <taxon>Gigasporaceae</taxon>
        <taxon>Dentiscutata</taxon>
    </lineage>
</organism>
<accession>A0A9N9IZY0</accession>
<dbReference type="Proteomes" id="UP000789405">
    <property type="component" value="Unassembled WGS sequence"/>
</dbReference>
<sequence>MPSHIALLAVIISIKNNSISSYGLAKYKPSEQTSRTIRWKYFFSNNSSSQLFAPGDLVFFSGKCAVEDSQQCITVASASIVDNQNPNREFDLTSVPICVPHCMISVVVNHNAKQTEEFIYFGVECVEYNSVTGSSNVKIEMTVLYPVQSKRFKYLGSLGSNITVGNTYIVSGFFRFSDSGKIMIEATDIDYSKPPVLTFNILEISSSSSSHTHSILDIIADDIYFTSNHPSKKPSYSEHDAIPIPSSSKVLSTLPIIDVEATASVEKSNCIDLDAEDKDNNSEHNSEHEYSENENLLDENDQEEDYQPKKRKRGTKTVKKNKGKRVTRR</sequence>
<proteinExistence type="predicted"/>
<evidence type="ECO:0000313" key="2">
    <source>
        <dbReference type="EMBL" id="CAG8758845.1"/>
    </source>
</evidence>
<name>A0A9N9IZY0_9GLOM</name>
<protein>
    <submittedName>
        <fullName evidence="2">10123_t:CDS:1</fullName>
    </submittedName>
</protein>
<dbReference type="OrthoDB" id="2441941at2759"/>
<feature type="compositionally biased region" description="Basic and acidic residues" evidence="1">
    <location>
        <begin position="278"/>
        <end position="291"/>
    </location>
</feature>